<feature type="transmembrane region" description="Helical" evidence="1">
    <location>
        <begin position="12"/>
        <end position="32"/>
    </location>
</feature>
<dbReference type="PATRIC" id="fig|1703780.3.peg.2607"/>
<accession>A0A0S8GGJ1</accession>
<name>A0A0S8GGJ1_UNCW3</name>
<proteinExistence type="predicted"/>
<keyword evidence="1" id="KW-0472">Membrane</keyword>
<dbReference type="Proteomes" id="UP000051096">
    <property type="component" value="Unassembled WGS sequence"/>
</dbReference>
<dbReference type="Pfam" id="PF09851">
    <property type="entry name" value="SHOCT"/>
    <property type="match status" value="1"/>
</dbReference>
<keyword evidence="1" id="KW-0812">Transmembrane</keyword>
<evidence type="ECO:0000313" key="3">
    <source>
        <dbReference type="EMBL" id="KPK72062.1"/>
    </source>
</evidence>
<dbReference type="EMBL" id="LJUO01000043">
    <property type="protein sequence ID" value="KPK72062.1"/>
    <property type="molecule type" value="Genomic_DNA"/>
</dbReference>
<evidence type="ECO:0000313" key="4">
    <source>
        <dbReference type="Proteomes" id="UP000051096"/>
    </source>
</evidence>
<sequence length="71" mass="7772">MTPWGPMQYGLGGIVLWLIIAAIVVVIIVAVVGGSKTSTEGRETPLDILKKRYAKGEISKQEFDKIKKDIT</sequence>
<feature type="domain" description="SHOCT" evidence="2">
    <location>
        <begin position="44"/>
        <end position="70"/>
    </location>
</feature>
<keyword evidence="1" id="KW-1133">Transmembrane helix</keyword>
<protein>
    <recommendedName>
        <fullName evidence="2">SHOCT domain-containing protein</fullName>
    </recommendedName>
</protein>
<evidence type="ECO:0000256" key="1">
    <source>
        <dbReference type="SAM" id="Phobius"/>
    </source>
</evidence>
<dbReference type="InterPro" id="IPR018649">
    <property type="entry name" value="SHOCT"/>
</dbReference>
<organism evidence="3 4">
    <name type="scientific">candidate division WOR_3 bacterium SM23_60</name>
    <dbReference type="NCBI Taxonomy" id="1703780"/>
    <lineage>
        <taxon>Bacteria</taxon>
        <taxon>Bacteria division WOR-3</taxon>
    </lineage>
</organism>
<gene>
    <name evidence="3" type="ORF">AMJ87_05900</name>
</gene>
<comment type="caution">
    <text evidence="3">The sequence shown here is derived from an EMBL/GenBank/DDBJ whole genome shotgun (WGS) entry which is preliminary data.</text>
</comment>
<reference evidence="3 4" key="1">
    <citation type="journal article" date="2015" name="Microbiome">
        <title>Genomic resolution of linkages in carbon, nitrogen, and sulfur cycling among widespread estuary sediment bacteria.</title>
        <authorList>
            <person name="Baker B.J."/>
            <person name="Lazar C.S."/>
            <person name="Teske A.P."/>
            <person name="Dick G.J."/>
        </authorList>
    </citation>
    <scope>NUCLEOTIDE SEQUENCE [LARGE SCALE GENOMIC DNA]</scope>
    <source>
        <strain evidence="3">SM23_60</strain>
    </source>
</reference>
<dbReference type="AlphaFoldDB" id="A0A0S8GGJ1"/>
<evidence type="ECO:0000259" key="2">
    <source>
        <dbReference type="Pfam" id="PF09851"/>
    </source>
</evidence>